<name>A1RTU4_PYRIL</name>
<feature type="transmembrane region" description="Helical" evidence="1">
    <location>
        <begin position="39"/>
        <end position="59"/>
    </location>
</feature>
<feature type="transmembrane region" description="Helical" evidence="1">
    <location>
        <begin position="12"/>
        <end position="33"/>
    </location>
</feature>
<dbReference type="HOGENOM" id="CLU_2476140_0_0_2"/>
<keyword evidence="1" id="KW-0812">Transmembrane</keyword>
<dbReference type="eggNOG" id="arCOG07010">
    <property type="taxonomic scope" value="Archaea"/>
</dbReference>
<dbReference type="Proteomes" id="UP000002595">
    <property type="component" value="Chromosome"/>
</dbReference>
<accession>A1RTU4</accession>
<reference evidence="2" key="1">
    <citation type="submission" date="2006-12" db="EMBL/GenBank/DDBJ databases">
        <title>Complete sequence of Pyrobaculum islandicum DSM 4184.</title>
        <authorList>
            <person name="Copeland A."/>
            <person name="Lucas S."/>
            <person name="Lapidus A."/>
            <person name="Barry K."/>
            <person name="Detter J.C."/>
            <person name="Glavina del Rio T."/>
            <person name="Dalin E."/>
            <person name="Tice H."/>
            <person name="Pitluck S."/>
            <person name="Meincke L."/>
            <person name="Brettin T."/>
            <person name="Bruce D."/>
            <person name="Han C."/>
            <person name="Tapia R."/>
            <person name="Gilna P."/>
            <person name="Schmutz J."/>
            <person name="Larimer F."/>
            <person name="Land M."/>
            <person name="Hauser L."/>
            <person name="Kyrpides N."/>
            <person name="Mikhailova N."/>
            <person name="Cozen A.E."/>
            <person name="Fitz-Gibbon S.T."/>
            <person name="House C.H."/>
            <person name="Saltikov C."/>
            <person name="Lowe T."/>
            <person name="Richardson P."/>
        </authorList>
    </citation>
    <scope>NUCLEOTIDE SEQUENCE [LARGE SCALE GENOMIC DNA]</scope>
    <source>
        <strain evidence="2">DSM 4184</strain>
    </source>
</reference>
<keyword evidence="1" id="KW-1133">Transmembrane helix</keyword>
<keyword evidence="1" id="KW-0472">Membrane</keyword>
<keyword evidence="3" id="KW-1185">Reference proteome</keyword>
<gene>
    <name evidence="2" type="ordered locus">Pisl_1209</name>
</gene>
<dbReference type="STRING" id="384616.Pisl_1209"/>
<sequence>MFLLLHMEKFDVVVGLAVVAFVSLVLSGFWSIFGPNTQLCTTLVGYVLLGSLAGTLLLLSRWYKQLETIGIIFTLLYLLTMWITYVSPGYLANC</sequence>
<protein>
    <submittedName>
        <fullName evidence="2">Uncharacterized protein</fullName>
    </submittedName>
</protein>
<evidence type="ECO:0000313" key="2">
    <source>
        <dbReference type="EMBL" id="ABL88376.1"/>
    </source>
</evidence>
<dbReference type="AlphaFoldDB" id="A1RTU4"/>
<feature type="transmembrane region" description="Helical" evidence="1">
    <location>
        <begin position="71"/>
        <end position="91"/>
    </location>
</feature>
<organism evidence="2 3">
    <name type="scientific">Pyrobaculum islandicum (strain DSM 4184 / JCM 9189 / GEO3)</name>
    <dbReference type="NCBI Taxonomy" id="384616"/>
    <lineage>
        <taxon>Archaea</taxon>
        <taxon>Thermoproteota</taxon>
        <taxon>Thermoprotei</taxon>
        <taxon>Thermoproteales</taxon>
        <taxon>Thermoproteaceae</taxon>
        <taxon>Pyrobaculum</taxon>
    </lineage>
</organism>
<dbReference type="KEGG" id="pis:Pisl_1209"/>
<evidence type="ECO:0000256" key="1">
    <source>
        <dbReference type="SAM" id="Phobius"/>
    </source>
</evidence>
<proteinExistence type="predicted"/>
<dbReference type="EMBL" id="CP000504">
    <property type="protein sequence ID" value="ABL88376.1"/>
    <property type="molecule type" value="Genomic_DNA"/>
</dbReference>
<evidence type="ECO:0000313" key="3">
    <source>
        <dbReference type="Proteomes" id="UP000002595"/>
    </source>
</evidence>